<evidence type="ECO:0000256" key="5">
    <source>
        <dbReference type="ARBA" id="ARBA00023163"/>
    </source>
</evidence>
<dbReference type="InterPro" id="IPR051615">
    <property type="entry name" value="Transcr_Regulatory_Elem"/>
</dbReference>
<evidence type="ECO:0000256" key="4">
    <source>
        <dbReference type="ARBA" id="ARBA00023125"/>
    </source>
</evidence>
<feature type="compositionally biased region" description="Basic and acidic residues" evidence="7">
    <location>
        <begin position="49"/>
        <end position="64"/>
    </location>
</feature>
<dbReference type="CDD" id="cd12148">
    <property type="entry name" value="fungal_TF_MHR"/>
    <property type="match status" value="1"/>
</dbReference>
<name>A0A8T9CAN3_9HELO</name>
<evidence type="ECO:0000256" key="1">
    <source>
        <dbReference type="ARBA" id="ARBA00022723"/>
    </source>
</evidence>
<evidence type="ECO:0000256" key="3">
    <source>
        <dbReference type="ARBA" id="ARBA00023015"/>
    </source>
</evidence>
<feature type="region of interest" description="Disordered" evidence="7">
    <location>
        <begin position="508"/>
        <end position="535"/>
    </location>
</feature>
<organism evidence="9 10">
    <name type="scientific">Lachnellula suecica</name>
    <dbReference type="NCBI Taxonomy" id="602035"/>
    <lineage>
        <taxon>Eukaryota</taxon>
        <taxon>Fungi</taxon>
        <taxon>Dikarya</taxon>
        <taxon>Ascomycota</taxon>
        <taxon>Pezizomycotina</taxon>
        <taxon>Leotiomycetes</taxon>
        <taxon>Helotiales</taxon>
        <taxon>Lachnaceae</taxon>
        <taxon>Lachnellula</taxon>
    </lineage>
</organism>
<keyword evidence="3" id="KW-0805">Transcription regulation</keyword>
<keyword evidence="2" id="KW-0862">Zinc</keyword>
<proteinExistence type="predicted"/>
<feature type="domain" description="Xylanolytic transcriptional activator regulatory" evidence="8">
    <location>
        <begin position="210"/>
        <end position="281"/>
    </location>
</feature>
<dbReference type="GO" id="GO:0003677">
    <property type="term" value="F:DNA binding"/>
    <property type="evidence" value="ECO:0007669"/>
    <property type="project" value="UniProtKB-KW"/>
</dbReference>
<evidence type="ECO:0000313" key="10">
    <source>
        <dbReference type="Proteomes" id="UP000469558"/>
    </source>
</evidence>
<feature type="region of interest" description="Disordered" evidence="7">
    <location>
        <begin position="30"/>
        <end position="71"/>
    </location>
</feature>
<evidence type="ECO:0000256" key="2">
    <source>
        <dbReference type="ARBA" id="ARBA00022833"/>
    </source>
</evidence>
<dbReference type="GO" id="GO:0006351">
    <property type="term" value="P:DNA-templated transcription"/>
    <property type="evidence" value="ECO:0007669"/>
    <property type="project" value="InterPro"/>
</dbReference>
<evidence type="ECO:0000256" key="6">
    <source>
        <dbReference type="ARBA" id="ARBA00023242"/>
    </source>
</evidence>
<gene>
    <name evidence="9" type="ORF">LSUE1_G003640</name>
</gene>
<keyword evidence="4" id="KW-0238">DNA-binding</keyword>
<keyword evidence="10" id="KW-1185">Reference proteome</keyword>
<dbReference type="AlphaFoldDB" id="A0A8T9CAN3"/>
<evidence type="ECO:0000259" key="8">
    <source>
        <dbReference type="SMART" id="SM00906"/>
    </source>
</evidence>
<dbReference type="PANTHER" id="PTHR31313">
    <property type="entry name" value="TY1 ENHANCER ACTIVATOR"/>
    <property type="match status" value="1"/>
</dbReference>
<dbReference type="InterPro" id="IPR007219">
    <property type="entry name" value="XnlR_reg_dom"/>
</dbReference>
<feature type="compositionally biased region" description="Low complexity" evidence="7">
    <location>
        <begin position="516"/>
        <end position="532"/>
    </location>
</feature>
<dbReference type="SMART" id="SM00906">
    <property type="entry name" value="Fungal_trans"/>
    <property type="match status" value="1"/>
</dbReference>
<sequence>MLLWGIQEEVRSSRSIPQKLTDILVRGPSKRTADNELPSRHLTGVARSSAERSPTDVSYDEHAASGHRIPRPPQNVFSLSPEISKMLFQTYFDCIHPTWPLLYKPLYTSADYTYPSPGIPAALVMAIFAIASCLDNAQTSAADSQSAGFESRRCPEPSEFFERAFTMLGEGNRSDREHLSMNAFVPSITNIQVLVILALQQHSVAEYSRAALLIGLSVTMAIELRIHRAYEPDDPVEQEVRSRLWWNLYILEKMMSTEMGRPILLRYEESDCPWPSVSESDEFELMPPQTQFLTGQTRNRPIKMRTISALHTTISLTRIMERISRKIYGVAARKAIRENQDAGENVRMQLWLELQSWEEDMDASPLRLDLSDELTSAPPTVTNYVIMLTGTMLVHRPFTARWRSDDPTTNPYDVCLEAANRICLILERYMGRLPGGPCDMVFSIFTAASIFLHHSKQVQTDTSVDTHRRLKQCIDWLSILGKSWQIAGARQQLLNDMFDIPQALQEPRSVETTPAPQIIGQSSSQPGSRPGSLGNLLNPVAAEYPPLQSQNFANANDWSFLRDFGDSTDQFYSWDVDLRHLLDGGHNFQGNEYTSLNPRW</sequence>
<reference evidence="9 10" key="1">
    <citation type="submission" date="2018-05" db="EMBL/GenBank/DDBJ databases">
        <title>Genome sequencing and assembly of the regulated plant pathogen Lachnellula willkommii and related sister species for the development of diagnostic species identification markers.</title>
        <authorList>
            <person name="Giroux E."/>
            <person name="Bilodeau G."/>
        </authorList>
    </citation>
    <scope>NUCLEOTIDE SEQUENCE [LARGE SCALE GENOMIC DNA]</scope>
    <source>
        <strain evidence="9 10">CBS 268.59</strain>
    </source>
</reference>
<dbReference type="Proteomes" id="UP000469558">
    <property type="component" value="Unassembled WGS sequence"/>
</dbReference>
<keyword evidence="6" id="KW-0539">Nucleus</keyword>
<protein>
    <submittedName>
        <fullName evidence="9">Putative transcriptional regulatory protein</fullName>
    </submittedName>
</protein>
<evidence type="ECO:0000313" key="9">
    <source>
        <dbReference type="EMBL" id="TVY81517.1"/>
    </source>
</evidence>
<evidence type="ECO:0000256" key="7">
    <source>
        <dbReference type="SAM" id="MobiDB-lite"/>
    </source>
</evidence>
<comment type="caution">
    <text evidence="9">The sequence shown here is derived from an EMBL/GenBank/DDBJ whole genome shotgun (WGS) entry which is preliminary data.</text>
</comment>
<dbReference type="EMBL" id="QGMK01000466">
    <property type="protein sequence ID" value="TVY81517.1"/>
    <property type="molecule type" value="Genomic_DNA"/>
</dbReference>
<dbReference type="PANTHER" id="PTHR31313:SF78">
    <property type="entry name" value="TRANSCRIPTION FACTOR DOMAIN-CONTAINING PROTEIN"/>
    <property type="match status" value="1"/>
</dbReference>
<dbReference type="Pfam" id="PF04082">
    <property type="entry name" value="Fungal_trans"/>
    <property type="match status" value="1"/>
</dbReference>
<dbReference type="OrthoDB" id="4161332at2759"/>
<accession>A0A8T9CAN3</accession>
<keyword evidence="1" id="KW-0479">Metal-binding</keyword>
<keyword evidence="5" id="KW-0804">Transcription</keyword>
<dbReference type="GO" id="GO:0008270">
    <property type="term" value="F:zinc ion binding"/>
    <property type="evidence" value="ECO:0007669"/>
    <property type="project" value="InterPro"/>
</dbReference>